<dbReference type="EMBL" id="VWPK01000036">
    <property type="protein sequence ID" value="KAA5610223.1"/>
    <property type="molecule type" value="Genomic_DNA"/>
</dbReference>
<dbReference type="InterPro" id="IPR036291">
    <property type="entry name" value="NAD(P)-bd_dom_sf"/>
</dbReference>
<dbReference type="Gene3D" id="3.40.50.720">
    <property type="entry name" value="NAD(P)-binding Rossmann-like Domain"/>
    <property type="match status" value="1"/>
</dbReference>
<dbReference type="InterPro" id="IPR001509">
    <property type="entry name" value="Epimerase_deHydtase"/>
</dbReference>
<evidence type="ECO:0000256" key="3">
    <source>
        <dbReference type="ARBA" id="ARBA00023027"/>
    </source>
</evidence>
<accession>A0A5M6IPL8</accession>
<protein>
    <submittedName>
        <fullName evidence="5">NAD(P)-dependent oxidoreductase</fullName>
    </submittedName>
</protein>
<keyword evidence="6" id="KW-1185">Reference proteome</keyword>
<reference evidence="5 6" key="1">
    <citation type="submission" date="2019-09" db="EMBL/GenBank/DDBJ databases">
        <title>Genome sequence of Rhodovastum atsumiense, a diverse member of the Acetobacteraceae family of non-sulfur purple photosynthetic bacteria.</title>
        <authorList>
            <person name="Meyer T."/>
            <person name="Kyndt J."/>
        </authorList>
    </citation>
    <scope>NUCLEOTIDE SEQUENCE [LARGE SCALE GENOMIC DNA]</scope>
    <source>
        <strain evidence="5 6">DSM 21279</strain>
    </source>
</reference>
<dbReference type="AlphaFoldDB" id="A0A5M6IPL8"/>
<evidence type="ECO:0000313" key="5">
    <source>
        <dbReference type="EMBL" id="KAA5610223.1"/>
    </source>
</evidence>
<name>A0A5M6IPL8_9PROT</name>
<keyword evidence="3" id="KW-0520">NAD</keyword>
<evidence type="ECO:0000256" key="1">
    <source>
        <dbReference type="ARBA" id="ARBA00007637"/>
    </source>
</evidence>
<keyword evidence="2" id="KW-0560">Oxidoreductase</keyword>
<sequence length="268" mass="29455">MSRIVAITGAAGNIGRKLSAHCVGLGWTLRRLDRSAMPGVIAADLLQYDDTWAASFAGVDAVIHLAGHGSQFGDWRMAQENIDMTANVLRAARRHGARRVIFASSNWVMVGYRFAGVTITPDLTPHPLTPYGMSKLAGERLGWDVAQQGVGFIAFRIGWNQPVPGNRPGPHMTMGRWGQQMWLSDRDLCQAHERAVLAEGVDFAVLNLMSDNPGMPWDIETTKRVIGYAPQDGWTAELDEAKSAQEEMARRSRALAADLEAQVMLSEW</sequence>
<proteinExistence type="inferred from homology"/>
<gene>
    <name evidence="5" type="ORF">F1189_20425</name>
</gene>
<dbReference type="PANTHER" id="PTHR43103">
    <property type="entry name" value="NUCLEOSIDE-DIPHOSPHATE-SUGAR EPIMERASE"/>
    <property type="match status" value="1"/>
</dbReference>
<evidence type="ECO:0000256" key="2">
    <source>
        <dbReference type="ARBA" id="ARBA00023002"/>
    </source>
</evidence>
<dbReference type="GO" id="GO:0016491">
    <property type="term" value="F:oxidoreductase activity"/>
    <property type="evidence" value="ECO:0007669"/>
    <property type="project" value="UniProtKB-KW"/>
</dbReference>
<dbReference type="Proteomes" id="UP000325255">
    <property type="component" value="Unassembled WGS sequence"/>
</dbReference>
<dbReference type="SUPFAM" id="SSF51735">
    <property type="entry name" value="NAD(P)-binding Rossmann-fold domains"/>
    <property type="match status" value="1"/>
</dbReference>
<comment type="similarity">
    <text evidence="1">Belongs to the NAD(P)-dependent epimerase/dehydratase family.</text>
</comment>
<dbReference type="PANTHER" id="PTHR43103:SF5">
    <property type="entry name" value="4-EPIMERASE, PUTATIVE (AFU_ORTHOLOGUE AFUA_7G00360)-RELATED"/>
    <property type="match status" value="1"/>
</dbReference>
<evidence type="ECO:0000259" key="4">
    <source>
        <dbReference type="Pfam" id="PF01370"/>
    </source>
</evidence>
<evidence type="ECO:0000313" key="6">
    <source>
        <dbReference type="Proteomes" id="UP000325255"/>
    </source>
</evidence>
<organism evidence="5 6">
    <name type="scientific">Rhodovastum atsumiense</name>
    <dbReference type="NCBI Taxonomy" id="504468"/>
    <lineage>
        <taxon>Bacteria</taxon>
        <taxon>Pseudomonadati</taxon>
        <taxon>Pseudomonadota</taxon>
        <taxon>Alphaproteobacteria</taxon>
        <taxon>Acetobacterales</taxon>
        <taxon>Acetobacteraceae</taxon>
        <taxon>Rhodovastum</taxon>
    </lineage>
</organism>
<comment type="caution">
    <text evidence="5">The sequence shown here is derived from an EMBL/GenBank/DDBJ whole genome shotgun (WGS) entry which is preliminary data.</text>
</comment>
<dbReference type="RefSeq" id="WP_150042725.1">
    <property type="nucleotide sequence ID" value="NZ_OW485601.1"/>
</dbReference>
<dbReference type="OrthoDB" id="8770295at2"/>
<feature type="domain" description="NAD-dependent epimerase/dehydratase" evidence="4">
    <location>
        <begin position="5"/>
        <end position="155"/>
    </location>
</feature>
<dbReference type="Pfam" id="PF01370">
    <property type="entry name" value="Epimerase"/>
    <property type="match status" value="1"/>
</dbReference>